<keyword evidence="1" id="KW-0378">Hydrolase</keyword>
<sequence length="307" mass="36241">MKLRKVPNEVFSMMDLNAKFNYRWMPDTTFSLMGLGISYLLEFFEFYGDAISKYYDRFIKNTPYEDSRFHDFISQERRHAAAHKRLNMFMAKNHLPPTREKYHPRVYDFMYMTYKTFVEPNIQGIEADEKDGKTLDGDSFREALKTLAVFETEVCMAAFSFFDNLFDKGKIEHIASLSENLAVLYLLGYHYAEEMEHCHVSIETYENIYGETLWNEKSIEQYSGNNDILSHRIINATLFVAREMGVEITVKQINSRLPDRKRSIRPGFNAKSAREKSKIDYLVNKWDLEWEPLLLSKIKQQLQERAA</sequence>
<evidence type="ECO:0000313" key="2">
    <source>
        <dbReference type="Proteomes" id="UP000659047"/>
    </source>
</evidence>
<dbReference type="Proteomes" id="UP000659047">
    <property type="component" value="Unassembled WGS sequence"/>
</dbReference>
<organism evidence="1 2">
    <name type="scientific">Tenebrionibacter intestinalis</name>
    <dbReference type="NCBI Taxonomy" id="2799638"/>
    <lineage>
        <taxon>Bacteria</taxon>
        <taxon>Pseudomonadati</taxon>
        <taxon>Pseudomonadota</taxon>
        <taxon>Gammaproteobacteria</taxon>
        <taxon>Enterobacterales</taxon>
        <taxon>Enterobacteriaceae</taxon>
        <taxon>Tenebrionibacter/Tenebrionicola group</taxon>
        <taxon>Tenebrionibacter</taxon>
    </lineage>
</organism>
<dbReference type="AlphaFoldDB" id="A0A8K0XXY3"/>
<comment type="caution">
    <text evidence="1">The sequence shown here is derived from an EMBL/GenBank/DDBJ whole genome shotgun (WGS) entry which is preliminary data.</text>
</comment>
<dbReference type="InterPro" id="IPR016516">
    <property type="entry name" value="UCP07580"/>
</dbReference>
<protein>
    <submittedName>
        <fullName evidence="1">Metal-dependent hydrolase</fullName>
    </submittedName>
</protein>
<gene>
    <name evidence="1" type="ORF">JJB97_11005</name>
</gene>
<accession>A0A8K0XXY3</accession>
<dbReference type="Pfam" id="PF10118">
    <property type="entry name" value="Metal_hydrol"/>
    <property type="match status" value="1"/>
</dbReference>
<reference evidence="1" key="1">
    <citation type="submission" date="2021-01" db="EMBL/GenBank/DDBJ databases">
        <title>Intestinitalea alba gen. nov., sp. nov., a novel genus of the family Enterobacteriaceae, isolated from the gut of the plastic-eating mealworm Tenebrio molitor L.</title>
        <authorList>
            <person name="Yang Y."/>
        </authorList>
    </citation>
    <scope>NUCLEOTIDE SEQUENCE</scope>
    <source>
        <strain evidence="1">BIT-L3</strain>
    </source>
</reference>
<keyword evidence="2" id="KW-1185">Reference proteome</keyword>
<dbReference type="GO" id="GO:0016787">
    <property type="term" value="F:hydrolase activity"/>
    <property type="evidence" value="ECO:0007669"/>
    <property type="project" value="UniProtKB-KW"/>
</dbReference>
<proteinExistence type="predicted"/>
<evidence type="ECO:0000313" key="1">
    <source>
        <dbReference type="EMBL" id="MBK4715847.1"/>
    </source>
</evidence>
<dbReference type="EMBL" id="JAEPBH010000026">
    <property type="protein sequence ID" value="MBK4715847.1"/>
    <property type="molecule type" value="Genomic_DNA"/>
</dbReference>
<name>A0A8K0XXY3_9ENTR</name>
<dbReference type="RefSeq" id="WP_238714067.1">
    <property type="nucleotide sequence ID" value="NZ_JAEPBH010000026.1"/>
</dbReference>